<feature type="transmembrane region" description="Helical" evidence="1">
    <location>
        <begin position="12"/>
        <end position="28"/>
    </location>
</feature>
<feature type="transmembrane region" description="Helical" evidence="1">
    <location>
        <begin position="342"/>
        <end position="361"/>
    </location>
</feature>
<feature type="transmembrane region" description="Helical" evidence="1">
    <location>
        <begin position="187"/>
        <end position="210"/>
    </location>
</feature>
<dbReference type="InterPro" id="IPR050879">
    <property type="entry name" value="Acyltransferase_3"/>
</dbReference>
<proteinExistence type="predicted"/>
<dbReference type="Proteomes" id="UP001179830">
    <property type="component" value="Chromosome"/>
</dbReference>
<reference evidence="4" key="1">
    <citation type="submission" date="2023-04" db="EMBL/GenBank/DDBJ databases">
        <title>Complete genome sequence of Halomonas alkaliantarctica MSP3 isolated from marine sediment, Jeju Island.</title>
        <authorList>
            <person name="Park S.-J."/>
        </authorList>
    </citation>
    <scope>NUCLEOTIDE SEQUENCE</scope>
    <source>
        <strain evidence="4">MSP3</strain>
    </source>
</reference>
<dbReference type="EC" id="2.3.1.-" evidence="4"/>
<feature type="transmembrane region" description="Helical" evidence="1">
    <location>
        <begin position="162"/>
        <end position="181"/>
    </location>
</feature>
<feature type="domain" description="SGNH" evidence="3">
    <location>
        <begin position="392"/>
        <end position="628"/>
    </location>
</feature>
<feature type="transmembrane region" description="Helical" evidence="1">
    <location>
        <begin position="306"/>
        <end position="322"/>
    </location>
</feature>
<feature type="transmembrane region" description="Helical" evidence="1">
    <location>
        <begin position="217"/>
        <end position="235"/>
    </location>
</feature>
<keyword evidence="1" id="KW-0472">Membrane</keyword>
<dbReference type="RefSeq" id="WP_280105237.1">
    <property type="nucleotide sequence ID" value="NZ_CP122961.1"/>
</dbReference>
<keyword evidence="1" id="KW-0812">Transmembrane</keyword>
<keyword evidence="5" id="KW-1185">Reference proteome</keyword>
<dbReference type="EMBL" id="CP122961">
    <property type="protein sequence ID" value="WGI25493.1"/>
    <property type="molecule type" value="Genomic_DNA"/>
</dbReference>
<organism evidence="4 5">
    <name type="scientific">Halomonas alkaliantarctica</name>
    <dbReference type="NCBI Taxonomy" id="232346"/>
    <lineage>
        <taxon>Bacteria</taxon>
        <taxon>Pseudomonadati</taxon>
        <taxon>Pseudomonadota</taxon>
        <taxon>Gammaproteobacteria</taxon>
        <taxon>Oceanospirillales</taxon>
        <taxon>Halomonadaceae</taxon>
        <taxon>Halomonas</taxon>
    </lineage>
</organism>
<feature type="domain" description="Acyltransferase 3" evidence="2">
    <location>
        <begin position="5"/>
        <end position="320"/>
    </location>
</feature>
<feature type="transmembrane region" description="Helical" evidence="1">
    <location>
        <begin position="135"/>
        <end position="155"/>
    </location>
</feature>
<feature type="transmembrane region" description="Helical" evidence="1">
    <location>
        <begin position="34"/>
        <end position="51"/>
    </location>
</feature>
<evidence type="ECO:0000313" key="4">
    <source>
        <dbReference type="EMBL" id="WGI25493.1"/>
    </source>
</evidence>
<keyword evidence="1" id="KW-1133">Transmembrane helix</keyword>
<protein>
    <submittedName>
        <fullName evidence="4">Acyltransferase family protein</fullName>
        <ecNumber evidence="4">2.3.1.-</ecNumber>
    </submittedName>
</protein>
<evidence type="ECO:0000259" key="3">
    <source>
        <dbReference type="Pfam" id="PF19040"/>
    </source>
</evidence>
<evidence type="ECO:0000313" key="5">
    <source>
        <dbReference type="Proteomes" id="UP001179830"/>
    </source>
</evidence>
<evidence type="ECO:0000256" key="1">
    <source>
        <dbReference type="SAM" id="Phobius"/>
    </source>
</evidence>
<keyword evidence="4" id="KW-0012">Acyltransferase</keyword>
<dbReference type="PANTHER" id="PTHR23028">
    <property type="entry name" value="ACETYLTRANSFERASE"/>
    <property type="match status" value="1"/>
</dbReference>
<dbReference type="InterPro" id="IPR043968">
    <property type="entry name" value="SGNH"/>
</dbReference>
<dbReference type="InterPro" id="IPR002656">
    <property type="entry name" value="Acyl_transf_3_dom"/>
</dbReference>
<feature type="transmembrane region" description="Helical" evidence="1">
    <location>
        <begin position="241"/>
        <end position="262"/>
    </location>
</feature>
<accession>A0ABY8LM25</accession>
<sequence>MQYRQEIDGLRAVAVLPVILFHAGFSWFSGGYVGVDVFFVISGYLITSILVDELDKGTFSIVSFYERRARRILPALFFVMLCCLPFAWIWMVPTQFQDFSKALTAISLFSSNLLFWKQSGYFAPAAEENPLLHTWSLGVEEQFYIIFPVLLLFLWRFGRRPVFYSVIALTALSLLAAEWGWRNAPSANFYLLPTRAWELGAGALCALLLARRALKPSTTLSLIGLGLILYSILFFDENVPFPSLYTLVPVIGTALIVIYGSASTFTARLLSQKVLVGVGLISFSAYLWHQPLLAFARIKSASSPEWPLMAGLSLLSLVLAQFSWKYVEAPFRKRGSMGSRKAIFIASAVASFGFITTGMYGDATNGLPARLNLTPMQQDYLATARKSSYRKECHSNNSYVIPPEQACQYNQLNGSVAVLGDSHAVELAYAVAQSLDATTGVQHFSFSGCAPAYLSNADTPCATWTRKTVDYLARHDTIRQVVVIYRIHAALWGDHRDSYPALPNSTTAEERHESLRSLEAMLDVLVQAGKQVIYVAQAPELPFFIDQEVYRLGGSPEVIKGVNLDWWERRTAYFKRHFSPAEGVVVIRPESVLCGIETCFAGQNGKAFYFDDDHLSLEGARKVAELIATAINTPKP</sequence>
<dbReference type="Pfam" id="PF19040">
    <property type="entry name" value="SGNH"/>
    <property type="match status" value="1"/>
</dbReference>
<evidence type="ECO:0000259" key="2">
    <source>
        <dbReference type="Pfam" id="PF01757"/>
    </source>
</evidence>
<gene>
    <name evidence="4" type="ORF">QEN58_00055</name>
</gene>
<dbReference type="GO" id="GO:0016746">
    <property type="term" value="F:acyltransferase activity"/>
    <property type="evidence" value="ECO:0007669"/>
    <property type="project" value="UniProtKB-KW"/>
</dbReference>
<dbReference type="PANTHER" id="PTHR23028:SF53">
    <property type="entry name" value="ACYL_TRANSF_3 DOMAIN-CONTAINING PROTEIN"/>
    <property type="match status" value="1"/>
</dbReference>
<dbReference type="Pfam" id="PF01757">
    <property type="entry name" value="Acyl_transf_3"/>
    <property type="match status" value="1"/>
</dbReference>
<feature type="transmembrane region" description="Helical" evidence="1">
    <location>
        <begin position="72"/>
        <end position="91"/>
    </location>
</feature>
<name>A0ABY8LM25_9GAMM</name>
<feature type="transmembrane region" description="Helical" evidence="1">
    <location>
        <begin position="274"/>
        <end position="294"/>
    </location>
</feature>
<keyword evidence="4" id="KW-0808">Transferase</keyword>